<keyword evidence="11" id="KW-1185">Reference proteome</keyword>
<dbReference type="InterPro" id="IPR003495">
    <property type="entry name" value="CobW/HypB/UreG_nucleotide-bd"/>
</dbReference>
<evidence type="ECO:0000256" key="2">
    <source>
        <dbReference type="ARBA" id="ARBA00022801"/>
    </source>
</evidence>
<evidence type="ECO:0000313" key="11">
    <source>
        <dbReference type="Proteomes" id="UP001314263"/>
    </source>
</evidence>
<comment type="caution">
    <text evidence="10">The sequence shown here is derived from an EMBL/GenBank/DDBJ whole genome shotgun (WGS) entry which is preliminary data.</text>
</comment>
<dbReference type="Gene3D" id="3.30.1220.10">
    <property type="entry name" value="CobW-like, C-terminal domain"/>
    <property type="match status" value="1"/>
</dbReference>
<evidence type="ECO:0000256" key="6">
    <source>
        <dbReference type="ARBA" id="ARBA00034320"/>
    </source>
</evidence>
<dbReference type="PANTHER" id="PTHR13748">
    <property type="entry name" value="COBW-RELATED"/>
    <property type="match status" value="1"/>
</dbReference>
<dbReference type="Pfam" id="PF07683">
    <property type="entry name" value="CobW_C"/>
    <property type="match status" value="1"/>
</dbReference>
<feature type="domain" description="CobW C-terminal" evidence="9">
    <location>
        <begin position="369"/>
        <end position="469"/>
    </location>
</feature>
<feature type="compositionally biased region" description="Polar residues" evidence="8">
    <location>
        <begin position="303"/>
        <end position="313"/>
    </location>
</feature>
<dbReference type="GO" id="GO:0016787">
    <property type="term" value="F:hydrolase activity"/>
    <property type="evidence" value="ECO:0007669"/>
    <property type="project" value="UniProtKB-KW"/>
</dbReference>
<dbReference type="Proteomes" id="UP001314263">
    <property type="component" value="Unassembled WGS sequence"/>
</dbReference>
<keyword evidence="3" id="KW-0862">Zinc</keyword>
<dbReference type="GO" id="GO:0005525">
    <property type="term" value="F:GTP binding"/>
    <property type="evidence" value="ECO:0007669"/>
    <property type="project" value="UniProtKB-KW"/>
</dbReference>
<keyword evidence="2" id="KW-0378">Hydrolase</keyword>
<dbReference type="Gene3D" id="3.40.50.300">
    <property type="entry name" value="P-loop containing nucleotide triphosphate hydrolases"/>
    <property type="match status" value="1"/>
</dbReference>
<dbReference type="PANTHER" id="PTHR13748:SF31">
    <property type="entry name" value="ZINC-REGULATED GTPASE METALLOPROTEIN ACTIVATOR 1A-RELATED"/>
    <property type="match status" value="1"/>
</dbReference>
<comment type="similarity">
    <text evidence="6">Belongs to the SIMIBI class G3E GTPase family. ZNG1 subfamily.</text>
</comment>
<evidence type="ECO:0000256" key="3">
    <source>
        <dbReference type="ARBA" id="ARBA00022833"/>
    </source>
</evidence>
<dbReference type="InterPro" id="IPR051316">
    <property type="entry name" value="Zinc-reg_GTPase_activator"/>
</dbReference>
<dbReference type="AlphaFoldDB" id="A0AAV1I3S2"/>
<dbReference type="Pfam" id="PF02492">
    <property type="entry name" value="cobW"/>
    <property type="match status" value="1"/>
</dbReference>
<dbReference type="GO" id="GO:0005737">
    <property type="term" value="C:cytoplasm"/>
    <property type="evidence" value="ECO:0007669"/>
    <property type="project" value="TreeGrafter"/>
</dbReference>
<organism evidence="10 11">
    <name type="scientific">Coccomyxa viridis</name>
    <dbReference type="NCBI Taxonomy" id="1274662"/>
    <lineage>
        <taxon>Eukaryota</taxon>
        <taxon>Viridiplantae</taxon>
        <taxon>Chlorophyta</taxon>
        <taxon>core chlorophytes</taxon>
        <taxon>Trebouxiophyceae</taxon>
        <taxon>Trebouxiophyceae incertae sedis</taxon>
        <taxon>Coccomyxaceae</taxon>
        <taxon>Coccomyxa</taxon>
    </lineage>
</organism>
<comment type="catalytic activity">
    <reaction evidence="7">
        <text>GTP + H2O = GDP + phosphate + H(+)</text>
        <dbReference type="Rhea" id="RHEA:19669"/>
        <dbReference type="ChEBI" id="CHEBI:15377"/>
        <dbReference type="ChEBI" id="CHEBI:15378"/>
        <dbReference type="ChEBI" id="CHEBI:37565"/>
        <dbReference type="ChEBI" id="CHEBI:43474"/>
        <dbReference type="ChEBI" id="CHEBI:58189"/>
    </reaction>
    <physiologicalReaction direction="left-to-right" evidence="7">
        <dbReference type="Rhea" id="RHEA:19670"/>
    </physiologicalReaction>
</comment>
<feature type="region of interest" description="Disordered" evidence="8">
    <location>
        <begin position="303"/>
        <end position="377"/>
    </location>
</feature>
<evidence type="ECO:0000313" key="10">
    <source>
        <dbReference type="EMBL" id="CAK0773791.1"/>
    </source>
</evidence>
<reference evidence="10 11" key="1">
    <citation type="submission" date="2023-10" db="EMBL/GenBank/DDBJ databases">
        <authorList>
            <person name="Maclean D."/>
            <person name="Macfadyen A."/>
        </authorList>
    </citation>
    <scope>NUCLEOTIDE SEQUENCE [LARGE SCALE GENOMIC DNA]</scope>
</reference>
<dbReference type="CDD" id="cd03112">
    <property type="entry name" value="CobW-like"/>
    <property type="match status" value="1"/>
</dbReference>
<dbReference type="EMBL" id="CAUYUE010000005">
    <property type="protein sequence ID" value="CAK0773791.1"/>
    <property type="molecule type" value="Genomic_DNA"/>
</dbReference>
<evidence type="ECO:0000256" key="5">
    <source>
        <dbReference type="ARBA" id="ARBA00023186"/>
    </source>
</evidence>
<evidence type="ECO:0000256" key="8">
    <source>
        <dbReference type="SAM" id="MobiDB-lite"/>
    </source>
</evidence>
<dbReference type="SMART" id="SM00833">
    <property type="entry name" value="CobW_C"/>
    <property type="match status" value="1"/>
</dbReference>
<keyword evidence="5" id="KW-0143">Chaperone</keyword>
<feature type="compositionally biased region" description="Polar residues" evidence="8">
    <location>
        <begin position="327"/>
        <end position="340"/>
    </location>
</feature>
<dbReference type="InterPro" id="IPR027417">
    <property type="entry name" value="P-loop_NTPase"/>
</dbReference>
<sequence>MNQDCPIALCPRCLTALCNHFWVLIAMQKAGENTSSLASDDSEPPEAVELTSQYEAPLDVQTASQPEACRAVEDERIYEIPPAPVTIITGCLGAGKTTLVHNILTGDHGLKIAVFMNEFAEEQDLERQMLSRHEGEKMFALEEWVELANGCLCCSLKDDFLRALEALMEQRQRFDYILVETTGLADPGPIASALWTDTELHSSVCLDSIVTVVDAHNLKKQLQEGSQAGDVNEAERQIAFADTILLNKVDLVDAQDLAECSDMIMGINSDAAIMQTQHSSVPVTRLLNQGVYRQESALGTLSDVTHQKSSTSAKLAAQREANGKAEASSTSQQNGDSLDGSSPAHPSGQQHAGPHHHSEERRGGHTSKVSTVALHPPGPVPLQRLREWLEDVLWEGGTGLGEVYRMKGVVAVQGSHRLHIVQAVRELYDIVEGPVMPEGECPNTRLVLIGKGLQVAELQSSFWGSMQAL</sequence>
<accession>A0AAV1I3S2</accession>
<protein>
    <recommendedName>
        <fullName evidence="9">CobW C-terminal domain-containing protein</fullName>
    </recommendedName>
</protein>
<name>A0AAV1I3S2_9CHLO</name>
<gene>
    <name evidence="10" type="ORF">CVIRNUC_004102</name>
</gene>
<dbReference type="SUPFAM" id="SSF90002">
    <property type="entry name" value="Hypothetical protein YjiA, C-terminal domain"/>
    <property type="match status" value="1"/>
</dbReference>
<dbReference type="SUPFAM" id="SSF52540">
    <property type="entry name" value="P-loop containing nucleoside triphosphate hydrolases"/>
    <property type="match status" value="1"/>
</dbReference>
<dbReference type="InterPro" id="IPR011629">
    <property type="entry name" value="CobW-like_C"/>
</dbReference>
<evidence type="ECO:0000259" key="9">
    <source>
        <dbReference type="SMART" id="SM00833"/>
    </source>
</evidence>
<keyword evidence="4" id="KW-0342">GTP-binding</keyword>
<evidence type="ECO:0000256" key="1">
    <source>
        <dbReference type="ARBA" id="ARBA00022741"/>
    </source>
</evidence>
<proteinExistence type="inferred from homology"/>
<evidence type="ECO:0000256" key="7">
    <source>
        <dbReference type="ARBA" id="ARBA00049117"/>
    </source>
</evidence>
<keyword evidence="1" id="KW-0547">Nucleotide-binding</keyword>
<dbReference type="InterPro" id="IPR036627">
    <property type="entry name" value="CobW-likC_sf"/>
</dbReference>
<evidence type="ECO:0000256" key="4">
    <source>
        <dbReference type="ARBA" id="ARBA00023134"/>
    </source>
</evidence>